<protein>
    <submittedName>
        <fullName evidence="1">Exonuclease V gamma subunit</fullName>
    </submittedName>
</protein>
<dbReference type="Proteomes" id="UP001223586">
    <property type="component" value="Unassembled WGS sequence"/>
</dbReference>
<sequence length="95" mass="11395">MSSNEFIIKKCNEFIDNIYNMTEDEKTNAMWFLLTTTKQHIDKLHQLLEDSSVSNQKLLDQNQKLCDLIHHYKCFIKDLNLEKQYHFYSHQKGAI</sequence>
<comment type="caution">
    <text evidence="1">The sequence shown here is derived from an EMBL/GenBank/DDBJ whole genome shotgun (WGS) entry which is preliminary data.</text>
</comment>
<dbReference type="EMBL" id="JAUSTT010000009">
    <property type="protein sequence ID" value="MDQ0176041.1"/>
    <property type="molecule type" value="Genomic_DNA"/>
</dbReference>
<name>A0ABT9WS84_9BACI</name>
<organism evidence="1 2">
    <name type="scientific">Bacillus chungangensis</name>
    <dbReference type="NCBI Taxonomy" id="587633"/>
    <lineage>
        <taxon>Bacteria</taxon>
        <taxon>Bacillati</taxon>
        <taxon>Bacillota</taxon>
        <taxon>Bacilli</taxon>
        <taxon>Bacillales</taxon>
        <taxon>Bacillaceae</taxon>
        <taxon>Bacillus</taxon>
    </lineage>
</organism>
<proteinExistence type="predicted"/>
<evidence type="ECO:0000313" key="1">
    <source>
        <dbReference type="EMBL" id="MDQ0176041.1"/>
    </source>
</evidence>
<keyword evidence="1" id="KW-0540">Nuclease</keyword>
<keyword evidence="2" id="KW-1185">Reference proteome</keyword>
<evidence type="ECO:0000313" key="2">
    <source>
        <dbReference type="Proteomes" id="UP001223586"/>
    </source>
</evidence>
<reference evidence="1 2" key="1">
    <citation type="submission" date="2023-07" db="EMBL/GenBank/DDBJ databases">
        <title>Genomic Encyclopedia of Type Strains, Phase IV (KMG-IV): sequencing the most valuable type-strain genomes for metagenomic binning, comparative biology and taxonomic classification.</title>
        <authorList>
            <person name="Goeker M."/>
        </authorList>
    </citation>
    <scope>NUCLEOTIDE SEQUENCE [LARGE SCALE GENOMIC DNA]</scope>
    <source>
        <strain evidence="1 2">DSM 23837</strain>
    </source>
</reference>
<accession>A0ABT9WS84</accession>
<keyword evidence="1" id="KW-0269">Exonuclease</keyword>
<keyword evidence="1" id="KW-0378">Hydrolase</keyword>
<dbReference type="GO" id="GO:0004527">
    <property type="term" value="F:exonuclease activity"/>
    <property type="evidence" value="ECO:0007669"/>
    <property type="project" value="UniProtKB-KW"/>
</dbReference>
<gene>
    <name evidence="1" type="ORF">J2S08_001877</name>
</gene>